<sequence length="279" mass="32164">MIQLWSYLRFTATGVNFIAVDRKLHQFLANPVTLEDGVLLRQIADSYSAPLVASFLHSRIENTAEMVEDIKNSLENLSENQRNLFILKVKSLEALNKQLTSLQKTDYFNFNGTERVKYLIEQYILNNEMFPTELGFEETKFNSTPDDLLKQLNVMSNDNLIKDTNDLINVYLKDIEEKESNEKYNGLQRFAASLTKHKLKTLVNFKFSEPEIRRDDYGERIGTTDNRASQIESVLRQCKSIVDLFYHQFESIATQSAPSSSLEPVTPEVKARVEVKHPL</sequence>
<reference evidence="2" key="1">
    <citation type="submission" date="2011-08" db="EMBL/GenBank/DDBJ databases">
        <authorList>
            <person name="Rombauts S."/>
        </authorList>
    </citation>
    <scope>NUCLEOTIDE SEQUENCE</scope>
    <source>
        <strain evidence="2">London</strain>
    </source>
</reference>
<dbReference type="EnsemblMetazoa" id="tetur30g01800.1">
    <property type="protein sequence ID" value="tetur30g01800.1"/>
    <property type="gene ID" value="tetur30g01800"/>
</dbReference>
<dbReference type="Proteomes" id="UP000015104">
    <property type="component" value="Unassembled WGS sequence"/>
</dbReference>
<organism evidence="1 2">
    <name type="scientific">Tetranychus urticae</name>
    <name type="common">Two-spotted spider mite</name>
    <dbReference type="NCBI Taxonomy" id="32264"/>
    <lineage>
        <taxon>Eukaryota</taxon>
        <taxon>Metazoa</taxon>
        <taxon>Ecdysozoa</taxon>
        <taxon>Arthropoda</taxon>
        <taxon>Chelicerata</taxon>
        <taxon>Arachnida</taxon>
        <taxon>Acari</taxon>
        <taxon>Acariformes</taxon>
        <taxon>Trombidiformes</taxon>
        <taxon>Prostigmata</taxon>
        <taxon>Eleutherengona</taxon>
        <taxon>Raphignathae</taxon>
        <taxon>Tetranychoidea</taxon>
        <taxon>Tetranychidae</taxon>
        <taxon>Tetranychus</taxon>
    </lineage>
</organism>
<protein>
    <submittedName>
        <fullName evidence="1">Uncharacterized protein</fullName>
    </submittedName>
</protein>
<keyword evidence="2" id="KW-1185">Reference proteome</keyword>
<dbReference type="AlphaFoldDB" id="T1L0S8"/>
<dbReference type="EMBL" id="CAEY01000869">
    <property type="status" value="NOT_ANNOTATED_CDS"/>
    <property type="molecule type" value="Genomic_DNA"/>
</dbReference>
<dbReference type="HOGENOM" id="CLU_083450_0_0_1"/>
<name>T1L0S8_TETUR</name>
<evidence type="ECO:0000313" key="2">
    <source>
        <dbReference type="Proteomes" id="UP000015104"/>
    </source>
</evidence>
<accession>T1L0S8</accession>
<evidence type="ECO:0000313" key="1">
    <source>
        <dbReference type="EnsemblMetazoa" id="tetur30g01800.1"/>
    </source>
</evidence>
<reference evidence="1" key="2">
    <citation type="submission" date="2015-06" db="UniProtKB">
        <authorList>
            <consortium name="EnsemblMetazoa"/>
        </authorList>
    </citation>
    <scope>IDENTIFICATION</scope>
</reference>
<proteinExistence type="predicted"/>